<dbReference type="AlphaFoldDB" id="A0AAN1EN48"/>
<name>A0AAN1EN48_RHIET</name>
<protein>
    <submittedName>
        <fullName evidence="2">Uncharacterized protein</fullName>
    </submittedName>
</protein>
<feature type="region of interest" description="Disordered" evidence="1">
    <location>
        <begin position="173"/>
        <end position="197"/>
    </location>
</feature>
<dbReference type="EMBL" id="CP020911">
    <property type="protein sequence ID" value="ARQ13690.1"/>
    <property type="molecule type" value="Genomic_DNA"/>
</dbReference>
<keyword evidence="2" id="KW-0614">Plasmid</keyword>
<evidence type="ECO:0000313" key="3">
    <source>
        <dbReference type="Proteomes" id="UP000194159"/>
    </source>
</evidence>
<geneLocation type="plasmid" evidence="3">
    <name>pretnxc12e</name>
</geneLocation>
<sequence>MVARVPRQGTICSAHVLSHATPGDFMRAALIATLLSLSCLPAEATASEAGFLQSLAGEWSGTGMVLTKIGGTNLKVSCTLRSDAGASAVSMNGTCRGLAVFTRTFSATVNAAGERYTGKYVGPSGLPSKLAGSRKGAALNLRVTWARLVNGDRDAILTIEKVGQNRLRLQTVDKDPASGQPVVTSRIDLQRPSMAER</sequence>
<dbReference type="Proteomes" id="UP000194159">
    <property type="component" value="Plasmid pRetNXC12e"/>
</dbReference>
<proteinExistence type="predicted"/>
<accession>A0AAN1EN48</accession>
<organism evidence="2 3">
    <name type="scientific">Rhizobium etli</name>
    <dbReference type="NCBI Taxonomy" id="29449"/>
    <lineage>
        <taxon>Bacteria</taxon>
        <taxon>Pseudomonadati</taxon>
        <taxon>Pseudomonadota</taxon>
        <taxon>Alphaproteobacteria</taxon>
        <taxon>Hyphomicrobiales</taxon>
        <taxon>Rhizobiaceae</taxon>
        <taxon>Rhizobium/Agrobacterium group</taxon>
        <taxon>Rhizobium</taxon>
    </lineage>
</organism>
<reference evidence="2 3" key="1">
    <citation type="submission" date="2017-04" db="EMBL/GenBank/DDBJ databases">
        <title>Complete genome sequences of Rhizobium genomic linages associated to common bean (phaseolus vulgaris).</title>
        <authorList>
            <person name="Santamaria R.I."/>
            <person name="Bustos P."/>
            <person name="Perez-Carrascal O."/>
            <person name="Martinez-Flores I."/>
            <person name="Juarez S."/>
            <person name="Lozano L."/>
            <person name="Miranda F."/>
            <person name="Vinuesa P."/>
            <person name="Martinez-Romero E."/>
            <person name="Cevallos M.A."/>
            <person name="Romero D."/>
            <person name="Davila G."/>
            <person name="Gonzalez V."/>
        </authorList>
    </citation>
    <scope>NUCLEOTIDE SEQUENCE [LARGE SCALE GENOMIC DNA]</scope>
    <source>
        <strain evidence="2 3">NXC12</strain>
        <plasmid evidence="3">pretnxc12e</plasmid>
    </source>
</reference>
<evidence type="ECO:0000256" key="1">
    <source>
        <dbReference type="SAM" id="MobiDB-lite"/>
    </source>
</evidence>
<evidence type="ECO:0000313" key="2">
    <source>
        <dbReference type="EMBL" id="ARQ13690.1"/>
    </source>
</evidence>
<gene>
    <name evidence="2" type="ORF">NXC12_PE00088</name>
</gene>